<dbReference type="SUPFAM" id="SSF53850">
    <property type="entry name" value="Periplasmic binding protein-like II"/>
    <property type="match status" value="1"/>
</dbReference>
<dbReference type="Proteomes" id="UP000216885">
    <property type="component" value="Unassembled WGS sequence"/>
</dbReference>
<dbReference type="Gene3D" id="3.40.190.120">
    <property type="entry name" value="Osmoprotection protein (prox), domain 2"/>
    <property type="match status" value="1"/>
</dbReference>
<proteinExistence type="predicted"/>
<dbReference type="GO" id="GO:0022857">
    <property type="term" value="F:transmembrane transporter activity"/>
    <property type="evidence" value="ECO:0007669"/>
    <property type="project" value="InterPro"/>
</dbReference>
<accession>A0A261USG4</accession>
<name>A0A261USG4_9BORD</name>
<dbReference type="InterPro" id="IPR007210">
    <property type="entry name" value="ABC_Gly_betaine_transp_sub-bd"/>
</dbReference>
<dbReference type="CDD" id="cd13611">
    <property type="entry name" value="PBP2_YehZ"/>
    <property type="match status" value="1"/>
</dbReference>
<gene>
    <name evidence="3" type="ORF">CAL20_04120</name>
</gene>
<dbReference type="EMBL" id="NEVQ01000003">
    <property type="protein sequence ID" value="OZI64836.1"/>
    <property type="molecule type" value="Genomic_DNA"/>
</dbReference>
<dbReference type="RefSeq" id="WP_094837244.1">
    <property type="nucleotide sequence ID" value="NZ_NEVQ01000003.1"/>
</dbReference>
<organism evidence="3 4">
    <name type="scientific">Bordetella genomosp. 4</name>
    <dbReference type="NCBI Taxonomy" id="463044"/>
    <lineage>
        <taxon>Bacteria</taxon>
        <taxon>Pseudomonadati</taxon>
        <taxon>Pseudomonadota</taxon>
        <taxon>Betaproteobacteria</taxon>
        <taxon>Burkholderiales</taxon>
        <taxon>Alcaligenaceae</taxon>
        <taxon>Bordetella</taxon>
    </lineage>
</organism>
<comment type="caution">
    <text evidence="3">The sequence shown here is derived from an EMBL/GenBank/DDBJ whole genome shotgun (WGS) entry which is preliminary data.</text>
</comment>
<reference evidence="3 4" key="1">
    <citation type="submission" date="2017-05" db="EMBL/GenBank/DDBJ databases">
        <title>Complete and WGS of Bordetella genogroups.</title>
        <authorList>
            <person name="Spilker T."/>
            <person name="LiPuma J."/>
        </authorList>
    </citation>
    <scope>NUCLEOTIDE SEQUENCE [LARGE SCALE GENOMIC DNA]</scope>
    <source>
        <strain evidence="3 4">AU9919</strain>
    </source>
</reference>
<feature type="chain" id="PRO_5013057129" evidence="1">
    <location>
        <begin position="21"/>
        <end position="295"/>
    </location>
</feature>
<dbReference type="GO" id="GO:0043190">
    <property type="term" value="C:ATP-binding cassette (ABC) transporter complex"/>
    <property type="evidence" value="ECO:0007669"/>
    <property type="project" value="InterPro"/>
</dbReference>
<evidence type="ECO:0000313" key="4">
    <source>
        <dbReference type="Proteomes" id="UP000216885"/>
    </source>
</evidence>
<keyword evidence="1" id="KW-0732">Signal</keyword>
<feature type="domain" description="ABC-type glycine betaine transport system substrate-binding" evidence="2">
    <location>
        <begin position="24"/>
        <end position="287"/>
    </location>
</feature>
<sequence>MFPRTIVFAFMIFLTGASVAAKSPVVVGGKKFTEQQLVSEMTSQLLRSNGFSVDKRSDLGSTVLRAAQENGQIDIYWEYTGTSLIIYNKVKEQLDAEQTYQRVKQLDAAKGLTWLQPSKANNTYAFAMRKTEAQAKGIVTMSDLAQHINAGEHLTFASNAEFYSRPDGLRPLQERYGFKFERRDVMRMDGGLTYLALRQGQTDVSLVLSTDGRVSAFGFVILKDDKSFFPSYALTPVVRTAFLDEHPRVATLLNSLSATLDSETIAALNARVDVGREAIEKVAAEHLIQSKLIVD</sequence>
<evidence type="ECO:0000256" key="1">
    <source>
        <dbReference type="SAM" id="SignalP"/>
    </source>
</evidence>
<evidence type="ECO:0000259" key="2">
    <source>
        <dbReference type="Pfam" id="PF04069"/>
    </source>
</evidence>
<evidence type="ECO:0000313" key="3">
    <source>
        <dbReference type="EMBL" id="OZI64836.1"/>
    </source>
</evidence>
<feature type="signal peptide" evidence="1">
    <location>
        <begin position="1"/>
        <end position="20"/>
    </location>
</feature>
<dbReference type="Gene3D" id="3.40.190.10">
    <property type="entry name" value="Periplasmic binding protein-like II"/>
    <property type="match status" value="1"/>
</dbReference>
<dbReference type="AlphaFoldDB" id="A0A261USG4"/>
<protein>
    <submittedName>
        <fullName evidence="3">Glycine/betaine ABC transporter substrate-binding protein</fullName>
    </submittedName>
</protein>
<keyword evidence="4" id="KW-1185">Reference proteome</keyword>
<dbReference type="Pfam" id="PF04069">
    <property type="entry name" value="OpuAC"/>
    <property type="match status" value="1"/>
</dbReference>